<dbReference type="EMBL" id="LAZR01031148">
    <property type="protein sequence ID" value="KKL54583.1"/>
    <property type="molecule type" value="Genomic_DNA"/>
</dbReference>
<reference evidence="1" key="1">
    <citation type="journal article" date="2015" name="Nature">
        <title>Complex archaea that bridge the gap between prokaryotes and eukaryotes.</title>
        <authorList>
            <person name="Spang A."/>
            <person name="Saw J.H."/>
            <person name="Jorgensen S.L."/>
            <person name="Zaremba-Niedzwiedzka K."/>
            <person name="Martijn J."/>
            <person name="Lind A.E."/>
            <person name="van Eijk R."/>
            <person name="Schleper C."/>
            <person name="Guy L."/>
            <person name="Ettema T.J."/>
        </authorList>
    </citation>
    <scope>NUCLEOTIDE SEQUENCE</scope>
</reference>
<evidence type="ECO:0000313" key="1">
    <source>
        <dbReference type="EMBL" id="KKL54583.1"/>
    </source>
</evidence>
<proteinExistence type="predicted"/>
<dbReference type="AlphaFoldDB" id="A0A0F9CYU7"/>
<protein>
    <submittedName>
        <fullName evidence="1">Uncharacterized protein</fullName>
    </submittedName>
</protein>
<organism evidence="1">
    <name type="scientific">marine sediment metagenome</name>
    <dbReference type="NCBI Taxonomy" id="412755"/>
    <lineage>
        <taxon>unclassified sequences</taxon>
        <taxon>metagenomes</taxon>
        <taxon>ecological metagenomes</taxon>
    </lineage>
</organism>
<gene>
    <name evidence="1" type="ORF">LCGC14_2263960</name>
</gene>
<accession>A0A0F9CYU7</accession>
<sequence length="215" mass="24727">MEDISSLTIAELKKKIQKTEQSLKSNFVNPIDKFTKIDDLLRETVIALRSSIKEQRINNKLLLAIYYKNGENGYIQPNGIDTSAILSDLSVRDDYKTIIKNLENVKITGSERVFEIAGMGIMAECKLQSSNSTIDNKTYSIRIFSDKDLIYSGTWANFESRSYYESDLTCYEDDINGNYILSFKNIAYLKNLKIEVYESSATLTNIYLKYHEKRV</sequence>
<name>A0A0F9CYU7_9ZZZZ</name>
<comment type="caution">
    <text evidence="1">The sequence shown here is derived from an EMBL/GenBank/DDBJ whole genome shotgun (WGS) entry which is preliminary data.</text>
</comment>